<dbReference type="PROSITE" id="PS51257">
    <property type="entry name" value="PROKAR_LIPOPROTEIN"/>
    <property type="match status" value="1"/>
</dbReference>
<evidence type="ECO:0000256" key="1">
    <source>
        <dbReference type="SAM" id="SignalP"/>
    </source>
</evidence>
<feature type="chain" id="PRO_5011718028" description="Peptidase propeptide and YPEB domain-containing protein" evidence="1">
    <location>
        <begin position="21"/>
        <end position="113"/>
    </location>
</feature>
<reference evidence="3" key="1">
    <citation type="submission" date="2016-10" db="EMBL/GenBank/DDBJ databases">
        <authorList>
            <person name="Varghese N."/>
            <person name="Submissions S."/>
        </authorList>
    </citation>
    <scope>NUCLEOTIDE SEQUENCE [LARGE SCALE GENOMIC DNA]</scope>
    <source>
        <strain evidence="3">DSM 8415</strain>
    </source>
</reference>
<name>A0A1G6J475_9BACT</name>
<dbReference type="Proteomes" id="UP000199411">
    <property type="component" value="Unassembled WGS sequence"/>
</dbReference>
<proteinExistence type="predicted"/>
<gene>
    <name evidence="2" type="ORF">SAMN05660835_00379</name>
</gene>
<evidence type="ECO:0000313" key="2">
    <source>
        <dbReference type="EMBL" id="SDC13674.1"/>
    </source>
</evidence>
<dbReference type="AlphaFoldDB" id="A0A1G6J475"/>
<keyword evidence="1" id="KW-0732">Signal</keyword>
<sequence length="113" mass="12522">MKKLVLTISGVIFSCSLAFAGPSGYGGCPGPMMKGYGQAQYPIQNIGEAKAKDMIRQFLDSNNMKDYKIINIQKIQVPRGTAYYATIEGKNKQQYEIHVNPWGYVVGPFALPR</sequence>
<evidence type="ECO:0000313" key="3">
    <source>
        <dbReference type="Proteomes" id="UP000199411"/>
    </source>
</evidence>
<evidence type="ECO:0008006" key="4">
    <source>
        <dbReference type="Google" id="ProtNLM"/>
    </source>
</evidence>
<feature type="signal peptide" evidence="1">
    <location>
        <begin position="1"/>
        <end position="20"/>
    </location>
</feature>
<dbReference type="OrthoDB" id="9815255at2"/>
<protein>
    <recommendedName>
        <fullName evidence="4">Peptidase propeptide and YPEB domain-containing protein</fullName>
    </recommendedName>
</protein>
<accession>A0A1G6J475</accession>
<dbReference type="RefSeq" id="WP_025392631.1">
    <property type="nucleotide sequence ID" value="NZ_FMYU01000002.1"/>
</dbReference>
<organism evidence="2 3">
    <name type="scientific">Desulfurella multipotens</name>
    <dbReference type="NCBI Taxonomy" id="79269"/>
    <lineage>
        <taxon>Bacteria</taxon>
        <taxon>Pseudomonadati</taxon>
        <taxon>Campylobacterota</taxon>
        <taxon>Desulfurellia</taxon>
        <taxon>Desulfurellales</taxon>
        <taxon>Desulfurellaceae</taxon>
        <taxon>Desulfurella</taxon>
    </lineage>
</organism>
<dbReference type="EMBL" id="FMYU01000002">
    <property type="protein sequence ID" value="SDC13674.1"/>
    <property type="molecule type" value="Genomic_DNA"/>
</dbReference>
<keyword evidence="3" id="KW-1185">Reference proteome</keyword>